<proteinExistence type="predicted"/>
<dbReference type="HOGENOM" id="CLU_3391290_0_0_6"/>
<dbReference type="EMBL" id="CP000472">
    <property type="protein sequence ID" value="ACJ27116.1"/>
    <property type="molecule type" value="Genomic_DNA"/>
</dbReference>
<evidence type="ECO:0000313" key="2">
    <source>
        <dbReference type="Proteomes" id="UP000000753"/>
    </source>
</evidence>
<dbReference type="AlphaFoldDB" id="B8CHJ0"/>
<gene>
    <name evidence="1" type="ordered locus">swp_0276</name>
</gene>
<evidence type="ECO:0000313" key="1">
    <source>
        <dbReference type="EMBL" id="ACJ27116.1"/>
    </source>
</evidence>
<keyword evidence="2" id="KW-1185">Reference proteome</keyword>
<dbReference type="Proteomes" id="UP000000753">
    <property type="component" value="Chromosome"/>
</dbReference>
<dbReference type="KEGG" id="swp:swp_0276"/>
<name>B8CHJ0_SHEPW</name>
<sequence>MLAISVAHWYFTANELAIFKSKVLLMEKVGTI</sequence>
<protein>
    <submittedName>
        <fullName evidence="1">Uncharacterized protein</fullName>
    </submittedName>
</protein>
<organism evidence="1 2">
    <name type="scientific">Shewanella piezotolerans (strain WP3 / JCM 13877)</name>
    <dbReference type="NCBI Taxonomy" id="225849"/>
    <lineage>
        <taxon>Bacteria</taxon>
        <taxon>Pseudomonadati</taxon>
        <taxon>Pseudomonadota</taxon>
        <taxon>Gammaproteobacteria</taxon>
        <taxon>Alteromonadales</taxon>
        <taxon>Shewanellaceae</taxon>
        <taxon>Shewanella</taxon>
    </lineage>
</organism>
<reference evidence="1 2" key="1">
    <citation type="journal article" date="2008" name="PLoS ONE">
        <title>Environmental adaptation: genomic analysis of the piezotolerant and psychrotolerant deep-sea iron reducing bacterium Shewanella piezotolerans WP3.</title>
        <authorList>
            <person name="Wang F."/>
            <person name="Wang J."/>
            <person name="Jian H."/>
            <person name="Zhang B."/>
            <person name="Li S."/>
            <person name="Wang F."/>
            <person name="Zeng X."/>
            <person name="Gao L."/>
            <person name="Bartlett D.H."/>
            <person name="Yu J."/>
            <person name="Hu S."/>
            <person name="Xiao X."/>
        </authorList>
    </citation>
    <scope>NUCLEOTIDE SEQUENCE [LARGE SCALE GENOMIC DNA]</scope>
    <source>
        <strain evidence="2">WP3 / JCM 13877</strain>
    </source>
</reference>
<accession>B8CHJ0</accession>